<sequence>MREDRGGGDNGDQRDWRRRREWRLKTATMMGTAQSIMKPTRLEAAAMMESGGGSGTDVHCRHAFIFTLTQDSVTSQLVGFFDFPGNLPILKHPFHLNALMNPNGLFHQFWFKVFCMACKSFHDGDCIKDCIVDLSKIFKYCPISFVCFYD</sequence>
<comment type="caution">
    <text evidence="1">The sequence shown here is derived from an EMBL/GenBank/DDBJ whole genome shotgun (WGS) entry which is preliminary data.</text>
</comment>
<reference evidence="1 2" key="1">
    <citation type="submission" date="2018-06" db="EMBL/GenBank/DDBJ databases">
        <title>The Genome of Cuscuta australis (Dodder) Provides Insight into the Evolution of Plant Parasitism.</title>
        <authorList>
            <person name="Liu H."/>
        </authorList>
    </citation>
    <scope>NUCLEOTIDE SEQUENCE [LARGE SCALE GENOMIC DNA]</scope>
    <source>
        <strain evidence="2">cv. Yunnan</strain>
        <tissue evidence="1">Vines</tissue>
    </source>
</reference>
<accession>A0A328CUV4</accession>
<evidence type="ECO:0000313" key="1">
    <source>
        <dbReference type="EMBL" id="RAL37017.1"/>
    </source>
</evidence>
<name>A0A328CUV4_9ASTE</name>
<keyword evidence="2" id="KW-1185">Reference proteome</keyword>
<proteinExistence type="predicted"/>
<dbReference type="Proteomes" id="UP000249390">
    <property type="component" value="Unassembled WGS sequence"/>
</dbReference>
<dbReference type="AlphaFoldDB" id="A0A328CUV4"/>
<gene>
    <name evidence="1" type="ORF">DM860_003939</name>
</gene>
<evidence type="ECO:0000313" key="2">
    <source>
        <dbReference type="Proteomes" id="UP000249390"/>
    </source>
</evidence>
<protein>
    <submittedName>
        <fullName evidence="1">Uncharacterized protein</fullName>
    </submittedName>
</protein>
<dbReference type="EMBL" id="NQVE01000217">
    <property type="protein sequence ID" value="RAL37017.1"/>
    <property type="molecule type" value="Genomic_DNA"/>
</dbReference>
<organism evidence="1 2">
    <name type="scientific">Cuscuta australis</name>
    <dbReference type="NCBI Taxonomy" id="267555"/>
    <lineage>
        <taxon>Eukaryota</taxon>
        <taxon>Viridiplantae</taxon>
        <taxon>Streptophyta</taxon>
        <taxon>Embryophyta</taxon>
        <taxon>Tracheophyta</taxon>
        <taxon>Spermatophyta</taxon>
        <taxon>Magnoliopsida</taxon>
        <taxon>eudicotyledons</taxon>
        <taxon>Gunneridae</taxon>
        <taxon>Pentapetalae</taxon>
        <taxon>asterids</taxon>
        <taxon>lamiids</taxon>
        <taxon>Solanales</taxon>
        <taxon>Convolvulaceae</taxon>
        <taxon>Cuscuteae</taxon>
        <taxon>Cuscuta</taxon>
        <taxon>Cuscuta subgen. Grammica</taxon>
        <taxon>Cuscuta sect. Cleistogrammica</taxon>
    </lineage>
</organism>